<gene>
    <name evidence="1" type="ORF">ASTO00021_LOCUS18057</name>
</gene>
<evidence type="ECO:0000313" key="1">
    <source>
        <dbReference type="EMBL" id="CAE0448093.1"/>
    </source>
</evidence>
<proteinExistence type="predicted"/>
<reference evidence="1" key="1">
    <citation type="submission" date="2021-01" db="EMBL/GenBank/DDBJ databases">
        <authorList>
            <person name="Corre E."/>
            <person name="Pelletier E."/>
            <person name="Niang G."/>
            <person name="Scheremetjew M."/>
            <person name="Finn R."/>
            <person name="Kale V."/>
            <person name="Holt S."/>
            <person name="Cochrane G."/>
            <person name="Meng A."/>
            <person name="Brown T."/>
            <person name="Cohen L."/>
        </authorList>
    </citation>
    <scope>NUCLEOTIDE SEQUENCE</scope>
    <source>
        <strain evidence="1">GSBS06</strain>
    </source>
</reference>
<accession>A0A7S3V2Q8</accession>
<protein>
    <submittedName>
        <fullName evidence="1">Uncharacterized protein</fullName>
    </submittedName>
</protein>
<dbReference type="EMBL" id="HBIN01023445">
    <property type="protein sequence ID" value="CAE0448093.1"/>
    <property type="molecule type" value="Transcribed_RNA"/>
</dbReference>
<dbReference type="AlphaFoldDB" id="A0A7S3V2Q8"/>
<organism evidence="1">
    <name type="scientific">Aplanochytrium stocchinoi</name>
    <dbReference type="NCBI Taxonomy" id="215587"/>
    <lineage>
        <taxon>Eukaryota</taxon>
        <taxon>Sar</taxon>
        <taxon>Stramenopiles</taxon>
        <taxon>Bigyra</taxon>
        <taxon>Labyrinthulomycetes</taxon>
        <taxon>Thraustochytrida</taxon>
        <taxon>Thraustochytriidae</taxon>
        <taxon>Aplanochytrium</taxon>
    </lineage>
</organism>
<sequence length="220" mass="25345">MIVLHQKGIIPRVIASILRSGRSQSEVDKRLLETCECKQCREQFEKLNSGEEGFLVAWSKDTARKAKEQMLAKTTKLRKLHDELKQTVTFTRDVVSQPRTHKRDVVVPKLSRTDFHQLYPIKSEYQVKAEYPVKAVMDAHSINIDDVKQIFKLADLRRESIQYPVKSVMSRSIYDVGPYPYPAEENSNDLDQSLLDFPLDLFVDSSASEDLAIDLINLKY</sequence>
<name>A0A7S3V2Q8_9STRA</name>